<dbReference type="SUPFAM" id="SSF81606">
    <property type="entry name" value="PP2C-like"/>
    <property type="match status" value="1"/>
</dbReference>
<proteinExistence type="predicted"/>
<accession>A0A7W8M6V6</accession>
<dbReference type="Pfam" id="PF13672">
    <property type="entry name" value="PP2C_2"/>
    <property type="match status" value="1"/>
</dbReference>
<dbReference type="Proteomes" id="UP000532440">
    <property type="component" value="Unassembled WGS sequence"/>
</dbReference>
<evidence type="ECO:0000313" key="2">
    <source>
        <dbReference type="EMBL" id="MBB5270088.1"/>
    </source>
</evidence>
<name>A0A7W8M6V6_9BURK</name>
<evidence type="ECO:0000259" key="1">
    <source>
        <dbReference type="PROSITE" id="PS51746"/>
    </source>
</evidence>
<dbReference type="Gene3D" id="3.60.40.10">
    <property type="entry name" value="PPM-type phosphatase domain"/>
    <property type="match status" value="1"/>
</dbReference>
<sequence>MRFSIFQDSALGARQVNQDRMGYCFTRESLLMIVADGMGGHLRGEVAAQIAMQATGAVFQRMARPALDDPIEFLDHALRSAHREILRYQELHRMPEAPRTTVVACVVQRGRAWWAHAGDSRLYWMRGGELLARTRDHSKVENLVALGLLQPHEQEQHPERNKVLNCLGSPFEPTVEIGKGVDLRPGDALLLCSDGLWSALSEETLCREMTAAPAMQAVPGLVRQAVDAAGRHADNVTALGMNWEGEARTVDTLAPGLMPEGAVTTTIALGQLEGEEAPDITEDEIERTIREIRAAIDRSGAD</sequence>
<organism evidence="2 3">
    <name type="scientific">Quisquiliibacterium transsilvanicum</name>
    <dbReference type="NCBI Taxonomy" id="1549638"/>
    <lineage>
        <taxon>Bacteria</taxon>
        <taxon>Pseudomonadati</taxon>
        <taxon>Pseudomonadota</taxon>
        <taxon>Betaproteobacteria</taxon>
        <taxon>Burkholderiales</taxon>
        <taxon>Burkholderiaceae</taxon>
        <taxon>Quisquiliibacterium</taxon>
    </lineage>
</organism>
<dbReference type="SMART" id="SM00332">
    <property type="entry name" value="PP2Cc"/>
    <property type="match status" value="1"/>
</dbReference>
<reference evidence="2 3" key="1">
    <citation type="submission" date="2020-08" db="EMBL/GenBank/DDBJ databases">
        <title>Genomic Encyclopedia of Type Strains, Phase IV (KMG-IV): sequencing the most valuable type-strain genomes for metagenomic binning, comparative biology and taxonomic classification.</title>
        <authorList>
            <person name="Goeker M."/>
        </authorList>
    </citation>
    <scope>NUCLEOTIDE SEQUENCE [LARGE SCALE GENOMIC DNA]</scope>
    <source>
        <strain evidence="2 3">DSM 29781</strain>
    </source>
</reference>
<dbReference type="EC" id="3.1.3.16" evidence="2"/>
<keyword evidence="3" id="KW-1185">Reference proteome</keyword>
<dbReference type="SMART" id="SM00331">
    <property type="entry name" value="PP2C_SIG"/>
    <property type="match status" value="1"/>
</dbReference>
<dbReference type="InterPro" id="IPR036457">
    <property type="entry name" value="PPM-type-like_dom_sf"/>
</dbReference>
<feature type="domain" description="PPM-type phosphatase" evidence="1">
    <location>
        <begin position="2"/>
        <end position="302"/>
    </location>
</feature>
<evidence type="ECO:0000313" key="3">
    <source>
        <dbReference type="Proteomes" id="UP000532440"/>
    </source>
</evidence>
<protein>
    <submittedName>
        <fullName evidence="2">Protein phosphatase</fullName>
        <ecNumber evidence="2">3.1.3.16</ecNumber>
    </submittedName>
</protein>
<dbReference type="AlphaFoldDB" id="A0A7W8M6V6"/>
<dbReference type="CDD" id="cd00143">
    <property type="entry name" value="PP2Cc"/>
    <property type="match status" value="1"/>
</dbReference>
<gene>
    <name evidence="2" type="ORF">HNQ70_000072</name>
</gene>
<dbReference type="RefSeq" id="WP_183963203.1">
    <property type="nucleotide sequence ID" value="NZ_BAABEW010000003.1"/>
</dbReference>
<dbReference type="EMBL" id="JACHGB010000001">
    <property type="protein sequence ID" value="MBB5270088.1"/>
    <property type="molecule type" value="Genomic_DNA"/>
</dbReference>
<dbReference type="GO" id="GO:0004722">
    <property type="term" value="F:protein serine/threonine phosphatase activity"/>
    <property type="evidence" value="ECO:0007669"/>
    <property type="project" value="UniProtKB-EC"/>
</dbReference>
<dbReference type="PROSITE" id="PS51746">
    <property type="entry name" value="PPM_2"/>
    <property type="match status" value="1"/>
</dbReference>
<keyword evidence="2" id="KW-0378">Hydrolase</keyword>
<dbReference type="InterPro" id="IPR001932">
    <property type="entry name" value="PPM-type_phosphatase-like_dom"/>
</dbReference>
<comment type="caution">
    <text evidence="2">The sequence shown here is derived from an EMBL/GenBank/DDBJ whole genome shotgun (WGS) entry which is preliminary data.</text>
</comment>